<name>A0A0C2Z2E3_HEBCY</name>
<evidence type="ECO:0000256" key="1">
    <source>
        <dbReference type="SAM" id="MobiDB-lite"/>
    </source>
</evidence>
<dbReference type="AlphaFoldDB" id="A0A0C2Z2E3"/>
<gene>
    <name evidence="2" type="ORF">M413DRAFT_439084</name>
</gene>
<sequence length="64" mass="7767">MLARQLEQGQIKRLEPHHQRRSTEKHRVILQLRVYWVFSWRFVELSPRDDPRTSGICRTLPSAR</sequence>
<feature type="compositionally biased region" description="Basic and acidic residues" evidence="1">
    <location>
        <begin position="10"/>
        <end position="24"/>
    </location>
</feature>
<reference evidence="2 3" key="1">
    <citation type="submission" date="2014-04" db="EMBL/GenBank/DDBJ databases">
        <authorList>
            <consortium name="DOE Joint Genome Institute"/>
            <person name="Kuo A."/>
            <person name="Gay G."/>
            <person name="Dore J."/>
            <person name="Kohler A."/>
            <person name="Nagy L.G."/>
            <person name="Floudas D."/>
            <person name="Copeland A."/>
            <person name="Barry K.W."/>
            <person name="Cichocki N."/>
            <person name="Veneault-Fourrey C."/>
            <person name="LaButti K."/>
            <person name="Lindquist E.A."/>
            <person name="Lipzen A."/>
            <person name="Lundell T."/>
            <person name="Morin E."/>
            <person name="Murat C."/>
            <person name="Sun H."/>
            <person name="Tunlid A."/>
            <person name="Henrissat B."/>
            <person name="Grigoriev I.V."/>
            <person name="Hibbett D.S."/>
            <person name="Martin F."/>
            <person name="Nordberg H.P."/>
            <person name="Cantor M.N."/>
            <person name="Hua S.X."/>
        </authorList>
    </citation>
    <scope>NUCLEOTIDE SEQUENCE [LARGE SCALE GENOMIC DNA]</scope>
    <source>
        <strain evidence="3">h7</strain>
    </source>
</reference>
<evidence type="ECO:0000313" key="3">
    <source>
        <dbReference type="Proteomes" id="UP000053424"/>
    </source>
</evidence>
<feature type="region of interest" description="Disordered" evidence="1">
    <location>
        <begin position="1"/>
        <end position="24"/>
    </location>
</feature>
<reference evidence="3" key="2">
    <citation type="submission" date="2015-01" db="EMBL/GenBank/DDBJ databases">
        <title>Evolutionary Origins and Diversification of the Mycorrhizal Mutualists.</title>
        <authorList>
            <consortium name="DOE Joint Genome Institute"/>
            <consortium name="Mycorrhizal Genomics Consortium"/>
            <person name="Kohler A."/>
            <person name="Kuo A."/>
            <person name="Nagy L.G."/>
            <person name="Floudas D."/>
            <person name="Copeland A."/>
            <person name="Barry K.W."/>
            <person name="Cichocki N."/>
            <person name="Veneault-Fourrey C."/>
            <person name="LaButti K."/>
            <person name="Lindquist E.A."/>
            <person name="Lipzen A."/>
            <person name="Lundell T."/>
            <person name="Morin E."/>
            <person name="Murat C."/>
            <person name="Riley R."/>
            <person name="Ohm R."/>
            <person name="Sun H."/>
            <person name="Tunlid A."/>
            <person name="Henrissat B."/>
            <person name="Grigoriev I.V."/>
            <person name="Hibbett D.S."/>
            <person name="Martin F."/>
        </authorList>
    </citation>
    <scope>NUCLEOTIDE SEQUENCE [LARGE SCALE GENOMIC DNA]</scope>
    <source>
        <strain evidence="3">h7</strain>
    </source>
</reference>
<dbReference type="HOGENOM" id="CLU_2867889_0_0_1"/>
<accession>A0A0C2Z2E3</accession>
<proteinExistence type="predicted"/>
<evidence type="ECO:0000313" key="2">
    <source>
        <dbReference type="EMBL" id="KIM47412.1"/>
    </source>
</evidence>
<organism evidence="2 3">
    <name type="scientific">Hebeloma cylindrosporum</name>
    <dbReference type="NCBI Taxonomy" id="76867"/>
    <lineage>
        <taxon>Eukaryota</taxon>
        <taxon>Fungi</taxon>
        <taxon>Dikarya</taxon>
        <taxon>Basidiomycota</taxon>
        <taxon>Agaricomycotina</taxon>
        <taxon>Agaricomycetes</taxon>
        <taxon>Agaricomycetidae</taxon>
        <taxon>Agaricales</taxon>
        <taxon>Agaricineae</taxon>
        <taxon>Hymenogastraceae</taxon>
        <taxon>Hebeloma</taxon>
    </lineage>
</organism>
<protein>
    <submittedName>
        <fullName evidence="2">Uncharacterized protein</fullName>
    </submittedName>
</protein>
<dbReference type="Proteomes" id="UP000053424">
    <property type="component" value="Unassembled WGS sequence"/>
</dbReference>
<keyword evidence="3" id="KW-1185">Reference proteome</keyword>
<dbReference type="EMBL" id="KN831769">
    <property type="protein sequence ID" value="KIM47412.1"/>
    <property type="molecule type" value="Genomic_DNA"/>
</dbReference>